<gene>
    <name evidence="1" type="primary">A05g503560.1_BraROA</name>
    <name evidence="1" type="ORF">IGI04_018943</name>
</gene>
<dbReference type="EMBL" id="JADBGQ010000005">
    <property type="protein sequence ID" value="KAG5397129.1"/>
    <property type="molecule type" value="Genomic_DNA"/>
</dbReference>
<reference evidence="1 2" key="1">
    <citation type="submission" date="2021-03" db="EMBL/GenBank/DDBJ databases">
        <authorList>
            <person name="King G.J."/>
            <person name="Bancroft I."/>
            <person name="Baten A."/>
            <person name="Bloomfield J."/>
            <person name="Borpatragohain P."/>
            <person name="He Z."/>
            <person name="Irish N."/>
            <person name="Irwin J."/>
            <person name="Liu K."/>
            <person name="Mauleon R.P."/>
            <person name="Moore J."/>
            <person name="Morris R."/>
            <person name="Ostergaard L."/>
            <person name="Wang B."/>
            <person name="Wells R."/>
        </authorList>
    </citation>
    <scope>NUCLEOTIDE SEQUENCE [LARGE SCALE GENOMIC DNA]</scope>
    <source>
        <strain evidence="1">R-o-18</strain>
        <tissue evidence="1">Leaf</tissue>
    </source>
</reference>
<evidence type="ECO:0000313" key="2">
    <source>
        <dbReference type="Proteomes" id="UP000823674"/>
    </source>
</evidence>
<organism evidence="1 2">
    <name type="scientific">Brassica rapa subsp. trilocularis</name>
    <dbReference type="NCBI Taxonomy" id="1813537"/>
    <lineage>
        <taxon>Eukaryota</taxon>
        <taxon>Viridiplantae</taxon>
        <taxon>Streptophyta</taxon>
        <taxon>Embryophyta</taxon>
        <taxon>Tracheophyta</taxon>
        <taxon>Spermatophyta</taxon>
        <taxon>Magnoliopsida</taxon>
        <taxon>eudicotyledons</taxon>
        <taxon>Gunneridae</taxon>
        <taxon>Pentapetalae</taxon>
        <taxon>rosids</taxon>
        <taxon>malvids</taxon>
        <taxon>Brassicales</taxon>
        <taxon>Brassicaceae</taxon>
        <taxon>Brassiceae</taxon>
        <taxon>Brassica</taxon>
    </lineage>
</organism>
<accession>A0ABQ7MEE8</accession>
<protein>
    <submittedName>
        <fullName evidence="1">Uncharacterized protein</fullName>
    </submittedName>
</protein>
<dbReference type="Proteomes" id="UP000823674">
    <property type="component" value="Chromosome A05"/>
</dbReference>
<name>A0ABQ7MEE8_BRACM</name>
<evidence type="ECO:0000313" key="1">
    <source>
        <dbReference type="EMBL" id="KAG5397129.1"/>
    </source>
</evidence>
<proteinExistence type="predicted"/>
<comment type="caution">
    <text evidence="1">The sequence shown here is derived from an EMBL/GenBank/DDBJ whole genome shotgun (WGS) entry which is preliminary data.</text>
</comment>
<keyword evidence="2" id="KW-1185">Reference proteome</keyword>
<sequence>MASSSILLADLKVDLCLNTESPDEKVYVQQIILKPALENDCGILRMICTLDSKRTRLSL</sequence>